<sequence length="543" mass="62488">MISPKTNRKTLYLRQKLDLKESIQNASLPSKLPSLHTTYRFCSGVAQNKIEVKHLFESLSHSFNQAMVLDDLESNDLVSVSEKFSLKGLDIKYIHKYNIKVSSDLKTMLFPFDTINKDFSSIQFMTYKNDIVGERLVQDASPNSSSDILFGWSLVGQNQRSIVITSDPLDAIAVNQETDIPAVSLPFDFVKFSPQILNSLKTFKKIIFWLKPELHDWETHKTLRNSLQKSAFFIRSQDFPNALRSLQFGSNIKHILKEAYSLYDEDLETFDSYIDVILDDIKGHEKNSGMKWKRFTVLNDLLKGHRKGELTVFSGQTGTGKTTFMSEYSLDLCIQGLPTLWASFEITNTRLMKTMLSQFSRCSLVDNVDSYGHWAEEFRKIPMFFLNFHGPRTLKRILKAMANAVIVYNVQHIVIDNLQFMMNMEDYSASLDQLRRQDQVFGAFREFASRWNCHVTLVIHPRKEPEFSELSNTSISGTAKATQEADNIILLQTTKNRQYLQVTKNRFDGHKGCVIVEFDKKTQTFSVKNMSSKPKDQEKNTIL</sequence>
<accession>A0AAV6UHH0</accession>
<gene>
    <name evidence="2" type="ORF">JTE90_014408</name>
</gene>
<proteinExistence type="predicted"/>
<dbReference type="GO" id="GO:0005524">
    <property type="term" value="F:ATP binding"/>
    <property type="evidence" value="ECO:0007669"/>
    <property type="project" value="InterPro"/>
</dbReference>
<dbReference type="GO" id="GO:0043139">
    <property type="term" value="F:5'-3' DNA helicase activity"/>
    <property type="evidence" value="ECO:0007669"/>
    <property type="project" value="InterPro"/>
</dbReference>
<dbReference type="Gene3D" id="3.40.50.300">
    <property type="entry name" value="P-loop containing nucleotide triphosphate hydrolases"/>
    <property type="match status" value="1"/>
</dbReference>
<dbReference type="SUPFAM" id="SSF52540">
    <property type="entry name" value="P-loop containing nucleoside triphosphate hydrolases"/>
    <property type="match status" value="1"/>
</dbReference>
<dbReference type="GO" id="GO:0006264">
    <property type="term" value="P:mitochondrial DNA replication"/>
    <property type="evidence" value="ECO:0007669"/>
    <property type="project" value="TreeGrafter"/>
</dbReference>
<reference evidence="2 3" key="1">
    <citation type="journal article" date="2022" name="Nat. Ecol. Evol.">
        <title>A masculinizing supergene underlies an exaggerated male reproductive morph in a spider.</title>
        <authorList>
            <person name="Hendrickx F."/>
            <person name="De Corte Z."/>
            <person name="Sonet G."/>
            <person name="Van Belleghem S.M."/>
            <person name="Kostlbacher S."/>
            <person name="Vangestel C."/>
        </authorList>
    </citation>
    <scope>NUCLEOTIDE SEQUENCE [LARGE SCALE GENOMIC DNA]</scope>
    <source>
        <strain evidence="2">W744_W776</strain>
    </source>
</reference>
<dbReference type="CDD" id="cd01122">
    <property type="entry name" value="Twinkle_C"/>
    <property type="match status" value="1"/>
</dbReference>
<dbReference type="InterPro" id="IPR027417">
    <property type="entry name" value="P-loop_NTPase"/>
</dbReference>
<name>A0AAV6UHH0_9ARAC</name>
<dbReference type="PANTHER" id="PTHR12873:SF0">
    <property type="entry name" value="TWINKLE MTDNA HELICASE"/>
    <property type="match status" value="1"/>
</dbReference>
<feature type="domain" description="SF4 helicase" evidence="1">
    <location>
        <begin position="284"/>
        <end position="532"/>
    </location>
</feature>
<dbReference type="Pfam" id="PF13481">
    <property type="entry name" value="AAA_25"/>
    <property type="match status" value="1"/>
</dbReference>
<dbReference type="PANTHER" id="PTHR12873">
    <property type="entry name" value="T7-LIKE MITOCHONDRIAL DNA HELICASE"/>
    <property type="match status" value="1"/>
</dbReference>
<dbReference type="InterPro" id="IPR007694">
    <property type="entry name" value="DNA_helicase_DnaB-like_C"/>
</dbReference>
<evidence type="ECO:0000313" key="2">
    <source>
        <dbReference type="EMBL" id="KAG8183233.1"/>
    </source>
</evidence>
<keyword evidence="3" id="KW-1185">Reference proteome</keyword>
<comment type="caution">
    <text evidence="2">The sequence shown here is derived from an EMBL/GenBank/DDBJ whole genome shotgun (WGS) entry which is preliminary data.</text>
</comment>
<dbReference type="GO" id="GO:0005739">
    <property type="term" value="C:mitochondrion"/>
    <property type="evidence" value="ECO:0007669"/>
    <property type="project" value="TreeGrafter"/>
</dbReference>
<dbReference type="PROSITE" id="PS51199">
    <property type="entry name" value="SF4_HELICASE"/>
    <property type="match status" value="1"/>
</dbReference>
<dbReference type="Proteomes" id="UP000827092">
    <property type="component" value="Unassembled WGS sequence"/>
</dbReference>
<dbReference type="AlphaFoldDB" id="A0AAV6UHH0"/>
<evidence type="ECO:0000259" key="1">
    <source>
        <dbReference type="PROSITE" id="PS51199"/>
    </source>
</evidence>
<dbReference type="InterPro" id="IPR027032">
    <property type="entry name" value="Twinkle-like"/>
</dbReference>
<dbReference type="GO" id="GO:0003697">
    <property type="term" value="F:single-stranded DNA binding"/>
    <property type="evidence" value="ECO:0007669"/>
    <property type="project" value="InterPro"/>
</dbReference>
<dbReference type="EMBL" id="JAFNEN010000426">
    <property type="protein sequence ID" value="KAG8183233.1"/>
    <property type="molecule type" value="Genomic_DNA"/>
</dbReference>
<evidence type="ECO:0000313" key="3">
    <source>
        <dbReference type="Proteomes" id="UP000827092"/>
    </source>
</evidence>
<organism evidence="2 3">
    <name type="scientific">Oedothorax gibbosus</name>
    <dbReference type="NCBI Taxonomy" id="931172"/>
    <lineage>
        <taxon>Eukaryota</taxon>
        <taxon>Metazoa</taxon>
        <taxon>Ecdysozoa</taxon>
        <taxon>Arthropoda</taxon>
        <taxon>Chelicerata</taxon>
        <taxon>Arachnida</taxon>
        <taxon>Araneae</taxon>
        <taxon>Araneomorphae</taxon>
        <taxon>Entelegynae</taxon>
        <taxon>Araneoidea</taxon>
        <taxon>Linyphiidae</taxon>
        <taxon>Erigoninae</taxon>
        <taxon>Oedothorax</taxon>
    </lineage>
</organism>
<protein>
    <recommendedName>
        <fullName evidence="1">SF4 helicase domain-containing protein</fullName>
    </recommendedName>
</protein>